<dbReference type="AlphaFoldDB" id="A0A210QYH6"/>
<accession>A0A210QYH6</accession>
<dbReference type="EMBL" id="NEDP02001212">
    <property type="protein sequence ID" value="OWF53799.1"/>
    <property type="molecule type" value="Genomic_DNA"/>
</dbReference>
<proteinExistence type="predicted"/>
<protein>
    <submittedName>
        <fullName evidence="1">Uncharacterized protein</fullName>
    </submittedName>
</protein>
<sequence>MLIILRAAGYLEDVPNIHNNREASLAGGRSRSHVLPTDGECGQLDDMFQEMGIATTSSIVRCSTNAGKIVVGHVMYFFSNVDNSGQRNNIASVYGLDLPGRTSHHNAFKCFTPGACLGGQCFVNSQPAKPTNIMPPFTGCPFPIYSCKFL</sequence>
<evidence type="ECO:0000313" key="1">
    <source>
        <dbReference type="EMBL" id="OWF53799.1"/>
    </source>
</evidence>
<evidence type="ECO:0000313" key="2">
    <source>
        <dbReference type="Proteomes" id="UP000242188"/>
    </source>
</evidence>
<comment type="caution">
    <text evidence="1">The sequence shown here is derived from an EMBL/GenBank/DDBJ whole genome shotgun (WGS) entry which is preliminary data.</text>
</comment>
<dbReference type="OrthoDB" id="6126261at2759"/>
<organism evidence="1 2">
    <name type="scientific">Mizuhopecten yessoensis</name>
    <name type="common">Japanese scallop</name>
    <name type="synonym">Patinopecten yessoensis</name>
    <dbReference type="NCBI Taxonomy" id="6573"/>
    <lineage>
        <taxon>Eukaryota</taxon>
        <taxon>Metazoa</taxon>
        <taxon>Spiralia</taxon>
        <taxon>Lophotrochozoa</taxon>
        <taxon>Mollusca</taxon>
        <taxon>Bivalvia</taxon>
        <taxon>Autobranchia</taxon>
        <taxon>Pteriomorphia</taxon>
        <taxon>Pectinida</taxon>
        <taxon>Pectinoidea</taxon>
        <taxon>Pectinidae</taxon>
        <taxon>Mizuhopecten</taxon>
    </lineage>
</organism>
<keyword evidence="2" id="KW-1185">Reference proteome</keyword>
<gene>
    <name evidence="1" type="ORF">KP79_PYT20995</name>
</gene>
<dbReference type="Proteomes" id="UP000242188">
    <property type="component" value="Unassembled WGS sequence"/>
</dbReference>
<name>A0A210QYH6_MIZYE</name>
<reference evidence="1 2" key="1">
    <citation type="journal article" date="2017" name="Nat. Ecol. Evol.">
        <title>Scallop genome provides insights into evolution of bilaterian karyotype and development.</title>
        <authorList>
            <person name="Wang S."/>
            <person name="Zhang J."/>
            <person name="Jiao W."/>
            <person name="Li J."/>
            <person name="Xun X."/>
            <person name="Sun Y."/>
            <person name="Guo X."/>
            <person name="Huan P."/>
            <person name="Dong B."/>
            <person name="Zhang L."/>
            <person name="Hu X."/>
            <person name="Sun X."/>
            <person name="Wang J."/>
            <person name="Zhao C."/>
            <person name="Wang Y."/>
            <person name="Wang D."/>
            <person name="Huang X."/>
            <person name="Wang R."/>
            <person name="Lv J."/>
            <person name="Li Y."/>
            <person name="Zhang Z."/>
            <person name="Liu B."/>
            <person name="Lu W."/>
            <person name="Hui Y."/>
            <person name="Liang J."/>
            <person name="Zhou Z."/>
            <person name="Hou R."/>
            <person name="Li X."/>
            <person name="Liu Y."/>
            <person name="Li H."/>
            <person name="Ning X."/>
            <person name="Lin Y."/>
            <person name="Zhao L."/>
            <person name="Xing Q."/>
            <person name="Dou J."/>
            <person name="Li Y."/>
            <person name="Mao J."/>
            <person name="Guo H."/>
            <person name="Dou H."/>
            <person name="Li T."/>
            <person name="Mu C."/>
            <person name="Jiang W."/>
            <person name="Fu Q."/>
            <person name="Fu X."/>
            <person name="Miao Y."/>
            <person name="Liu J."/>
            <person name="Yu Q."/>
            <person name="Li R."/>
            <person name="Liao H."/>
            <person name="Li X."/>
            <person name="Kong Y."/>
            <person name="Jiang Z."/>
            <person name="Chourrout D."/>
            <person name="Li R."/>
            <person name="Bao Z."/>
        </authorList>
    </citation>
    <scope>NUCLEOTIDE SEQUENCE [LARGE SCALE GENOMIC DNA]</scope>
    <source>
        <strain evidence="1 2">PY_sf001</strain>
    </source>
</reference>